<dbReference type="GO" id="GO:0003677">
    <property type="term" value="F:DNA binding"/>
    <property type="evidence" value="ECO:0007669"/>
    <property type="project" value="InterPro"/>
</dbReference>
<dbReference type="InterPro" id="IPR003314">
    <property type="entry name" value="Mu-type_HTH"/>
</dbReference>
<dbReference type="InterPro" id="IPR009061">
    <property type="entry name" value="DNA-bd_dom_put_sf"/>
</dbReference>
<dbReference type="Gene3D" id="1.10.10.10">
    <property type="entry name" value="Winged helix-like DNA-binding domain superfamily/Winged helix DNA-binding domain"/>
    <property type="match status" value="1"/>
</dbReference>
<dbReference type="SUPFAM" id="SSF46955">
    <property type="entry name" value="Putative DNA-binding domain"/>
    <property type="match status" value="1"/>
</dbReference>
<feature type="domain" description="HTH Mu-type" evidence="1">
    <location>
        <begin position="6"/>
        <end position="73"/>
    </location>
</feature>
<gene>
    <name evidence="2" type="ORF">GP954_00735</name>
    <name evidence="3" type="ORF">SAMEA3752557_02627</name>
</gene>
<evidence type="ECO:0000313" key="5">
    <source>
        <dbReference type="Proteomes" id="UP000480485"/>
    </source>
</evidence>
<dbReference type="Proteomes" id="UP000250671">
    <property type="component" value="Unassembled WGS sequence"/>
</dbReference>
<evidence type="ECO:0000313" key="3">
    <source>
        <dbReference type="EMBL" id="SQP82380.1"/>
    </source>
</evidence>
<proteinExistence type="predicted"/>
<dbReference type="PROSITE" id="PS51702">
    <property type="entry name" value="HTH_MU"/>
    <property type="match status" value="1"/>
</dbReference>
<protein>
    <submittedName>
        <fullName evidence="3">Repressor protein</fullName>
    </submittedName>
</protein>
<dbReference type="Proteomes" id="UP000480485">
    <property type="component" value="Unassembled WGS sequence"/>
</dbReference>
<organism evidence="3 4">
    <name type="scientific">Escherichia coli</name>
    <dbReference type="NCBI Taxonomy" id="562"/>
    <lineage>
        <taxon>Bacteria</taxon>
        <taxon>Pseudomonadati</taxon>
        <taxon>Pseudomonadota</taxon>
        <taxon>Gammaproteobacteria</taxon>
        <taxon>Enterobacterales</taxon>
        <taxon>Enterobacteriaceae</taxon>
        <taxon>Escherichia</taxon>
    </lineage>
</organism>
<evidence type="ECO:0000313" key="2">
    <source>
        <dbReference type="EMBL" id="MWT83726.1"/>
    </source>
</evidence>
<reference evidence="3 4" key="1">
    <citation type="submission" date="2018-06" db="EMBL/GenBank/DDBJ databases">
        <authorList>
            <consortium name="Pathogen Informatics"/>
            <person name="Doyle S."/>
        </authorList>
    </citation>
    <scope>NUCLEOTIDE SEQUENCE [LARGE SCALE GENOMIC DNA]</scope>
    <source>
        <strain evidence="3 4">VREC0535</strain>
    </source>
</reference>
<evidence type="ECO:0000259" key="1">
    <source>
        <dbReference type="PROSITE" id="PS51702"/>
    </source>
</evidence>
<reference evidence="2 5" key="2">
    <citation type="submission" date="2019-12" db="EMBL/GenBank/DDBJ databases">
        <title>Enteriobacteria Tanzani isolates_8377-8380.</title>
        <authorList>
            <person name="Subbiah M."/>
            <person name="Call D."/>
        </authorList>
    </citation>
    <scope>NUCLEOTIDE SEQUENCE [LARGE SCALE GENOMIC DNA]</scope>
    <source>
        <strain evidence="2 5">8378wC7</strain>
    </source>
</reference>
<dbReference type="RefSeq" id="WP_105456244.1">
    <property type="nucleotide sequence ID" value="NZ_CAKODG010000029.1"/>
</dbReference>
<accession>A0A2Y8KK18</accession>
<dbReference type="EMBL" id="UCZA01000014">
    <property type="protein sequence ID" value="SQP82380.1"/>
    <property type="molecule type" value="Genomic_DNA"/>
</dbReference>
<evidence type="ECO:0000313" key="4">
    <source>
        <dbReference type="Proteomes" id="UP000250671"/>
    </source>
</evidence>
<dbReference type="Pfam" id="PF02316">
    <property type="entry name" value="HTH_Tnp_Mu_1"/>
    <property type="match status" value="1"/>
</dbReference>
<sequence>MIANKEWFTAQELASLGLPGFPKDKSGINRRANKEGWLRRQKANVRGIAYEFHISALPMEAQQVLGNTSGAVGASVDMELLEKLIESVEILLTKKRKKMEPREKAKLISMLYKACKKSDSIDDEIISNIIELVA</sequence>
<dbReference type="InterPro" id="IPR036388">
    <property type="entry name" value="WH-like_DNA-bd_sf"/>
</dbReference>
<dbReference type="EMBL" id="WTRN01000003">
    <property type="protein sequence ID" value="MWT83726.1"/>
    <property type="molecule type" value="Genomic_DNA"/>
</dbReference>
<name>A0A2Y8KK18_ECOLX</name>
<dbReference type="AlphaFoldDB" id="A0A2Y8KK18"/>